<dbReference type="PROSITE" id="PS52016">
    <property type="entry name" value="TONB_DEPENDENT_REC_3"/>
    <property type="match status" value="1"/>
</dbReference>
<dbReference type="InterPro" id="IPR036942">
    <property type="entry name" value="Beta-barrel_TonB_sf"/>
</dbReference>
<dbReference type="InterPro" id="IPR037066">
    <property type="entry name" value="Plug_dom_sf"/>
</dbReference>
<dbReference type="GO" id="GO:0009279">
    <property type="term" value="C:cell outer membrane"/>
    <property type="evidence" value="ECO:0007669"/>
    <property type="project" value="UniProtKB-SubCell"/>
</dbReference>
<evidence type="ECO:0000256" key="5">
    <source>
        <dbReference type="ARBA" id="ARBA00023136"/>
    </source>
</evidence>
<evidence type="ECO:0000256" key="4">
    <source>
        <dbReference type="ARBA" id="ARBA00022692"/>
    </source>
</evidence>
<sequence>MYEWRIPYCNYFKIKWLCFLVLFNLLLPTAIAQELSLKGLVTDSENEPIAGASIRVKDKNLSTLTDSDGGFSLRASAGDVLEVSYIGFITQEVTVSNSENITVHLMQANNDLDEVVVIGYGTARKRDLTGAVGSVKSDDIREIPVTTAAQALTGKVAGVNVVTQSGAPGSDVNITVRGGTSITGSTKPLYVVDGFVMEDALMKIDVNDIENIDILKDASATVIYGARGANGVVLITTKSGVAGKTSVNYNAYLSVEKLSRSLDLLGVEEYVKYQYEFQSLAGMDHNFTSIYGGDVSDPNFASGAYDRINREYATRPGINWQDEVFGSNAIMKNHNVNISGGTDKTQLMLSYNNTNQDGILAKSGFRRNSVRAKLKHELFKGVKIDFNSLFQDANRQGGGSLEGMLKMSALQPVTGGIRFTNEELLNTDIGDEMSLINSQYDLNNPIIMNDARNTERVARLANINFGVTAEFLDNFSFRTQGGYQWGQTRNDFWDDGRTRNARSNGGPYGSINNAESFEWQWTNTLSWMKDIDEHHLNLMAGHEIRYEESRGLKHDYFEFPQSNFGLKDVSLAGRTERGDSKASRYGIVSGFFRGIYNYDDRYLLTATIRTDGVSTFNEGNKWGAFPSASGAWNIHNESFMQDNGVFNQLKLRAGYGTTGNDRIESTRYATLYGSTVVAVDNATVVGVKPSNTLGNPDLVWEKTQTTNVALDMALLDNRLNVTADFYNNESKNLLLKADIPTSTGYNTQYQNIAILRNRGVELSVNSLNIRKDDFQWKSAFNITFNRSKVGRLFGSAGDDYMLTSYESRINFYTQVGGPVSTFYGYKYDGVYTTDDFMQNADGSYALKDGVASLKGKDRSSVKPGDVKYLAVAGQTDDHGNPVWSPDDRTKIGNPEPKFFGGFNNEFVYKGFDLSVFLNFSYGAQVFNMNSQRFMGPYLPNQNSMGSMADRFTLVDPQTGKETTDLQRLSELNPNQHDPDQIWSLNSGNSIAISDPLDYYLEDASFLRINNITLGYTLPESVSKKAFIQRLRFYVTLNNVHTFTNYSGYDPEVSATSAILTRGVDNSAYPRIKSFVTGINLTF</sequence>
<dbReference type="InterPro" id="IPR039426">
    <property type="entry name" value="TonB-dep_rcpt-like"/>
</dbReference>
<feature type="domain" description="TonB-dependent receptor plug" evidence="8">
    <location>
        <begin position="125"/>
        <end position="232"/>
    </location>
</feature>
<evidence type="ECO:0000256" key="7">
    <source>
        <dbReference type="PROSITE-ProRule" id="PRU01360"/>
    </source>
</evidence>
<reference evidence="9" key="2">
    <citation type="submission" date="2021-04" db="EMBL/GenBank/DDBJ databases">
        <authorList>
            <person name="Gilroy R."/>
        </authorList>
    </citation>
    <scope>NUCLEOTIDE SEQUENCE</scope>
    <source>
        <strain evidence="9">1719</strain>
    </source>
</reference>
<reference evidence="9" key="1">
    <citation type="journal article" date="2021" name="PeerJ">
        <title>Extensive microbial diversity within the chicken gut microbiome revealed by metagenomics and culture.</title>
        <authorList>
            <person name="Gilroy R."/>
            <person name="Ravi A."/>
            <person name="Getino M."/>
            <person name="Pursley I."/>
            <person name="Horton D.L."/>
            <person name="Alikhan N.F."/>
            <person name="Baker D."/>
            <person name="Gharbi K."/>
            <person name="Hall N."/>
            <person name="Watson M."/>
            <person name="Adriaenssens E.M."/>
            <person name="Foster-Nyarko E."/>
            <person name="Jarju S."/>
            <person name="Secka A."/>
            <person name="Antonio M."/>
            <person name="Oren A."/>
            <person name="Chaudhuri R.R."/>
            <person name="La Ragione R."/>
            <person name="Hildebrand F."/>
            <person name="Pallen M.J."/>
        </authorList>
    </citation>
    <scope>NUCLEOTIDE SEQUENCE</scope>
    <source>
        <strain evidence="9">1719</strain>
    </source>
</reference>
<gene>
    <name evidence="9" type="ORF">H9853_09680</name>
</gene>
<keyword evidence="3 7" id="KW-1134">Transmembrane beta strand</keyword>
<accession>A0A9D2AZW3</accession>
<keyword evidence="6 7" id="KW-0998">Cell outer membrane</keyword>
<dbReference type="Pfam" id="PF07715">
    <property type="entry name" value="Plug"/>
    <property type="match status" value="1"/>
</dbReference>
<keyword evidence="9" id="KW-0675">Receptor</keyword>
<dbReference type="NCBIfam" id="TIGR04057">
    <property type="entry name" value="SusC_RagA_signa"/>
    <property type="match status" value="1"/>
</dbReference>
<keyword evidence="4 7" id="KW-0812">Transmembrane</keyword>
<dbReference type="SUPFAM" id="SSF49464">
    <property type="entry name" value="Carboxypeptidase regulatory domain-like"/>
    <property type="match status" value="1"/>
</dbReference>
<evidence type="ECO:0000256" key="6">
    <source>
        <dbReference type="ARBA" id="ARBA00023237"/>
    </source>
</evidence>
<evidence type="ECO:0000256" key="2">
    <source>
        <dbReference type="ARBA" id="ARBA00022448"/>
    </source>
</evidence>
<dbReference type="InterPro" id="IPR023996">
    <property type="entry name" value="TonB-dep_OMP_SusC/RagA"/>
</dbReference>
<dbReference type="Gene3D" id="2.60.40.1120">
    <property type="entry name" value="Carboxypeptidase-like, regulatory domain"/>
    <property type="match status" value="1"/>
</dbReference>
<dbReference type="Gene3D" id="2.40.170.20">
    <property type="entry name" value="TonB-dependent receptor, beta-barrel domain"/>
    <property type="match status" value="1"/>
</dbReference>
<proteinExistence type="inferred from homology"/>
<evidence type="ECO:0000256" key="3">
    <source>
        <dbReference type="ARBA" id="ARBA00022452"/>
    </source>
</evidence>
<comment type="subcellular location">
    <subcellularLocation>
        <location evidence="1 7">Cell outer membrane</location>
        <topology evidence="1 7">Multi-pass membrane protein</topology>
    </subcellularLocation>
</comment>
<dbReference type="InterPro" id="IPR012910">
    <property type="entry name" value="Plug_dom"/>
</dbReference>
<dbReference type="Gene3D" id="2.170.130.10">
    <property type="entry name" value="TonB-dependent receptor, plug domain"/>
    <property type="match status" value="1"/>
</dbReference>
<comment type="similarity">
    <text evidence="7">Belongs to the TonB-dependent receptor family.</text>
</comment>
<dbReference type="Proteomes" id="UP000824156">
    <property type="component" value="Unassembled WGS sequence"/>
</dbReference>
<comment type="caution">
    <text evidence="9">The sequence shown here is derived from an EMBL/GenBank/DDBJ whole genome shotgun (WGS) entry which is preliminary data.</text>
</comment>
<keyword evidence="5 7" id="KW-0472">Membrane</keyword>
<evidence type="ECO:0000256" key="1">
    <source>
        <dbReference type="ARBA" id="ARBA00004571"/>
    </source>
</evidence>
<dbReference type="FunFam" id="2.170.130.10:FF:000008">
    <property type="entry name" value="SusC/RagA family TonB-linked outer membrane protein"/>
    <property type="match status" value="1"/>
</dbReference>
<protein>
    <submittedName>
        <fullName evidence="9">TonB-dependent receptor</fullName>
    </submittedName>
</protein>
<dbReference type="InterPro" id="IPR023997">
    <property type="entry name" value="TonB-dep_OMP_SusC/RagA_CS"/>
</dbReference>
<keyword evidence="2 7" id="KW-0813">Transport</keyword>
<organism evidence="9 10">
    <name type="scientific">Candidatus Sphingobacterium stercoripullorum</name>
    <dbReference type="NCBI Taxonomy" id="2838759"/>
    <lineage>
        <taxon>Bacteria</taxon>
        <taxon>Pseudomonadati</taxon>
        <taxon>Bacteroidota</taxon>
        <taxon>Sphingobacteriia</taxon>
        <taxon>Sphingobacteriales</taxon>
        <taxon>Sphingobacteriaceae</taxon>
        <taxon>Sphingobacterium</taxon>
    </lineage>
</organism>
<dbReference type="SUPFAM" id="SSF56935">
    <property type="entry name" value="Porins"/>
    <property type="match status" value="1"/>
</dbReference>
<dbReference type="Pfam" id="PF13715">
    <property type="entry name" value="CarbopepD_reg_2"/>
    <property type="match status" value="1"/>
</dbReference>
<dbReference type="InterPro" id="IPR008969">
    <property type="entry name" value="CarboxyPept-like_regulatory"/>
</dbReference>
<name>A0A9D2AZW3_9SPHI</name>
<dbReference type="AlphaFoldDB" id="A0A9D2AZW3"/>
<evidence type="ECO:0000313" key="10">
    <source>
        <dbReference type="Proteomes" id="UP000824156"/>
    </source>
</evidence>
<dbReference type="NCBIfam" id="TIGR04056">
    <property type="entry name" value="OMP_RagA_SusC"/>
    <property type="match status" value="1"/>
</dbReference>
<dbReference type="EMBL" id="DXEZ01000267">
    <property type="protein sequence ID" value="HIX55286.1"/>
    <property type="molecule type" value="Genomic_DNA"/>
</dbReference>
<evidence type="ECO:0000259" key="8">
    <source>
        <dbReference type="Pfam" id="PF07715"/>
    </source>
</evidence>
<evidence type="ECO:0000313" key="9">
    <source>
        <dbReference type="EMBL" id="HIX55286.1"/>
    </source>
</evidence>